<organism evidence="1 2">
    <name type="scientific">Mycolicibacterium agri</name>
    <name type="common">Mycobacterium agri</name>
    <dbReference type="NCBI Taxonomy" id="36811"/>
    <lineage>
        <taxon>Bacteria</taxon>
        <taxon>Bacillati</taxon>
        <taxon>Actinomycetota</taxon>
        <taxon>Actinomycetes</taxon>
        <taxon>Mycobacteriales</taxon>
        <taxon>Mycobacteriaceae</taxon>
        <taxon>Mycolicibacterium</taxon>
    </lineage>
</organism>
<accession>A0A7I9W7Y1</accession>
<reference evidence="1 2" key="1">
    <citation type="journal article" date="2019" name="Emerg. Microbes Infect.">
        <title>Comprehensive subspecies identification of 175 nontuberculous mycobacteria species based on 7547 genomic profiles.</title>
        <authorList>
            <person name="Matsumoto Y."/>
            <person name="Kinjo T."/>
            <person name="Motooka D."/>
            <person name="Nabeya D."/>
            <person name="Jung N."/>
            <person name="Uechi K."/>
            <person name="Horii T."/>
            <person name="Iida T."/>
            <person name="Fujita J."/>
            <person name="Nakamura S."/>
        </authorList>
    </citation>
    <scope>NUCLEOTIDE SEQUENCE [LARGE SCALE GENOMIC DNA]</scope>
    <source>
        <strain evidence="1 2">JCM 6377</strain>
    </source>
</reference>
<name>A0A7I9W7Y1_MYCAG</name>
<dbReference type="Proteomes" id="UP000465302">
    <property type="component" value="Unassembled WGS sequence"/>
</dbReference>
<sequence>MLLRLQCEGLTAAEALYDWNYQRQLMSIRVAEAHDAAITEADLYTEAYLVDRPILQAATAGRAYRCC</sequence>
<proteinExistence type="predicted"/>
<dbReference type="AlphaFoldDB" id="A0A7I9W7Y1"/>
<evidence type="ECO:0000313" key="2">
    <source>
        <dbReference type="Proteomes" id="UP000465302"/>
    </source>
</evidence>
<protein>
    <submittedName>
        <fullName evidence="1">Uncharacterized protein</fullName>
    </submittedName>
</protein>
<comment type="caution">
    <text evidence="1">The sequence shown here is derived from an EMBL/GenBank/DDBJ whole genome shotgun (WGS) entry which is preliminary data.</text>
</comment>
<gene>
    <name evidence="1" type="ORF">MAGR_52330</name>
</gene>
<dbReference type="EMBL" id="BLKS01000001">
    <property type="protein sequence ID" value="GFG53792.1"/>
    <property type="molecule type" value="Genomic_DNA"/>
</dbReference>
<evidence type="ECO:0000313" key="1">
    <source>
        <dbReference type="EMBL" id="GFG53792.1"/>
    </source>
</evidence>